<proteinExistence type="predicted"/>
<reference evidence="1" key="1">
    <citation type="submission" date="2021-01" db="EMBL/GenBank/DDBJ databases">
        <title>Diatom-associated Roseobacters Show Island Model of Population Structure.</title>
        <authorList>
            <person name="Qu L."/>
            <person name="Feng X."/>
            <person name="Chen Y."/>
            <person name="Li L."/>
            <person name="Wang X."/>
            <person name="Hu Z."/>
            <person name="Wang H."/>
            <person name="Luo H."/>
        </authorList>
    </citation>
    <scope>NUCLEOTIDE SEQUENCE</scope>
    <source>
        <strain evidence="1">SM26-45</strain>
    </source>
</reference>
<dbReference type="AlphaFoldDB" id="A0A9Q2NLC5"/>
<gene>
    <name evidence="1" type="ORF">JQX14_12905</name>
</gene>
<protein>
    <submittedName>
        <fullName evidence="1">Uncharacterized protein</fullName>
    </submittedName>
</protein>
<dbReference type="RefSeq" id="WP_231034381.1">
    <property type="nucleotide sequence ID" value="NZ_JAJNGX010000007.1"/>
</dbReference>
<organism evidence="1 2">
    <name type="scientific">Pseudosulfitobacter pseudonitzschiae</name>
    <dbReference type="NCBI Taxonomy" id="1402135"/>
    <lineage>
        <taxon>Bacteria</taxon>
        <taxon>Pseudomonadati</taxon>
        <taxon>Pseudomonadota</taxon>
        <taxon>Alphaproteobacteria</taxon>
        <taxon>Rhodobacterales</taxon>
        <taxon>Roseobacteraceae</taxon>
        <taxon>Pseudosulfitobacter</taxon>
    </lineage>
</organism>
<comment type="caution">
    <text evidence="1">The sequence shown here is derived from an EMBL/GenBank/DDBJ whole genome shotgun (WGS) entry which is preliminary data.</text>
</comment>
<accession>A0A9Q2NLC5</accession>
<evidence type="ECO:0000313" key="1">
    <source>
        <dbReference type="EMBL" id="MBM2355443.1"/>
    </source>
</evidence>
<sequence>MQLEANTFTAARSAEDRQVGFWTSLATTLADTVVVPAGHDGAGLTGSKDTHIVTDTDVTGWGLKTGGIATVSGSANDLSLQFHTFIAASEQTFTKAMFRIASSIAQLRAFETRDIRICRYLA</sequence>
<name>A0A9Q2NLC5_9RHOB</name>
<dbReference type="EMBL" id="JAFBWN010000007">
    <property type="protein sequence ID" value="MBM2355443.1"/>
    <property type="molecule type" value="Genomic_DNA"/>
</dbReference>
<dbReference type="Proteomes" id="UP000809337">
    <property type="component" value="Unassembled WGS sequence"/>
</dbReference>
<evidence type="ECO:0000313" key="2">
    <source>
        <dbReference type="Proteomes" id="UP000809337"/>
    </source>
</evidence>